<keyword evidence="8" id="KW-1185">Reference proteome</keyword>
<dbReference type="InterPro" id="IPR051906">
    <property type="entry name" value="TolC-like"/>
</dbReference>
<accession>A0ABM9I4J8</accession>
<feature type="chain" id="PRO_5046804296" description="Outer membrane efflux protein" evidence="6">
    <location>
        <begin position="20"/>
        <end position="416"/>
    </location>
</feature>
<keyword evidence="6" id="KW-0732">Signal</keyword>
<dbReference type="PANTHER" id="PTHR30026">
    <property type="entry name" value="OUTER MEMBRANE PROTEIN TOLC"/>
    <property type="match status" value="1"/>
</dbReference>
<dbReference type="PANTHER" id="PTHR30026:SF20">
    <property type="entry name" value="OUTER MEMBRANE PROTEIN TOLC"/>
    <property type="match status" value="1"/>
</dbReference>
<keyword evidence="2" id="KW-1134">Transmembrane beta strand</keyword>
<evidence type="ECO:0000256" key="2">
    <source>
        <dbReference type="ARBA" id="ARBA00022452"/>
    </source>
</evidence>
<organism evidence="7 8">
    <name type="scientific">Methylocaldum szegediense</name>
    <dbReference type="NCBI Taxonomy" id="73780"/>
    <lineage>
        <taxon>Bacteria</taxon>
        <taxon>Pseudomonadati</taxon>
        <taxon>Pseudomonadota</taxon>
        <taxon>Gammaproteobacteria</taxon>
        <taxon>Methylococcales</taxon>
        <taxon>Methylococcaceae</taxon>
        <taxon>Methylocaldum</taxon>
    </lineage>
</organism>
<keyword evidence="3" id="KW-0812">Transmembrane</keyword>
<evidence type="ECO:0000256" key="5">
    <source>
        <dbReference type="ARBA" id="ARBA00023237"/>
    </source>
</evidence>
<evidence type="ECO:0000256" key="6">
    <source>
        <dbReference type="SAM" id="SignalP"/>
    </source>
</evidence>
<evidence type="ECO:0008006" key="9">
    <source>
        <dbReference type="Google" id="ProtNLM"/>
    </source>
</evidence>
<dbReference type="Proteomes" id="UP001162030">
    <property type="component" value="Chromosome"/>
</dbReference>
<evidence type="ECO:0000313" key="8">
    <source>
        <dbReference type="Proteomes" id="UP001162030"/>
    </source>
</evidence>
<comment type="subcellular location">
    <subcellularLocation>
        <location evidence="1">Cell outer membrane</location>
    </subcellularLocation>
</comment>
<evidence type="ECO:0000256" key="3">
    <source>
        <dbReference type="ARBA" id="ARBA00022692"/>
    </source>
</evidence>
<proteinExistence type="predicted"/>
<name>A0ABM9I4J8_9GAMM</name>
<keyword evidence="5" id="KW-0998">Cell outer membrane</keyword>
<reference evidence="7 8" key="1">
    <citation type="submission" date="2023-03" db="EMBL/GenBank/DDBJ databases">
        <authorList>
            <person name="Pearce D."/>
        </authorList>
    </citation>
    <scope>NUCLEOTIDE SEQUENCE [LARGE SCALE GENOMIC DNA]</scope>
    <source>
        <strain evidence="7">Msz</strain>
    </source>
</reference>
<evidence type="ECO:0000313" key="7">
    <source>
        <dbReference type="EMBL" id="CAI8888357.1"/>
    </source>
</evidence>
<sequence>MKLLVCAVGAACFFAIASAASEERIVDHYDELVFDESLTLGQTIEAALEKYPQSALIEAFENEAKALERRSASWIAGYPSIYLQWIDDKAFADRGAVEIQTGYQIPVWMWGQRAASKAVAERARQSAALFVRAIKHEVAGLVRDALWNLRLAENRYDLARRIYEVSKQLTAVVQRRVEVGDLARADLLLAESDELEKKTALVQAEAEVMHARQNYTNLTRLVRAPKHFEEVQSPLSTFDENHPAIAVANALIERAQAEVEFTRRSKQGNQPSILVGTQHERDTRREGYNNETNLVLQIPIGGDAYNAPFVAEAAIALTQRMADRDILYRQLEKALHEAIHNLQVDRTALTIAERRREIAESQLRMGRLAFETGEISLIDYLKIQATAQAAIRDAEQRAILLQRDIAVYNQVVGVTP</sequence>
<evidence type="ECO:0000256" key="1">
    <source>
        <dbReference type="ARBA" id="ARBA00004442"/>
    </source>
</evidence>
<dbReference type="SUPFAM" id="SSF56954">
    <property type="entry name" value="Outer membrane efflux proteins (OEP)"/>
    <property type="match status" value="1"/>
</dbReference>
<dbReference type="EMBL" id="OX458333">
    <property type="protein sequence ID" value="CAI8888357.1"/>
    <property type="molecule type" value="Genomic_DNA"/>
</dbReference>
<gene>
    <name evidence="7" type="ORF">MSZNOR_3192</name>
</gene>
<dbReference type="RefSeq" id="WP_084162191.1">
    <property type="nucleotide sequence ID" value="NZ_OX458333.1"/>
</dbReference>
<keyword evidence="4" id="KW-0472">Membrane</keyword>
<dbReference type="Gene3D" id="1.20.1600.10">
    <property type="entry name" value="Outer membrane efflux proteins (OEP)"/>
    <property type="match status" value="1"/>
</dbReference>
<protein>
    <recommendedName>
        <fullName evidence="9">Outer membrane efflux protein</fullName>
    </recommendedName>
</protein>
<feature type="signal peptide" evidence="6">
    <location>
        <begin position="1"/>
        <end position="19"/>
    </location>
</feature>
<evidence type="ECO:0000256" key="4">
    <source>
        <dbReference type="ARBA" id="ARBA00023136"/>
    </source>
</evidence>